<accession>A0A9P6AMQ7</accession>
<comment type="caution">
    <text evidence="1">The sequence shown here is derived from an EMBL/GenBank/DDBJ whole genome shotgun (WGS) entry which is preliminary data.</text>
</comment>
<dbReference type="EMBL" id="MU129052">
    <property type="protein sequence ID" value="KAF9508714.1"/>
    <property type="molecule type" value="Genomic_DNA"/>
</dbReference>
<sequence>MESGMLWVLIDNQRNHPKSGMHSSHNTLHWKLEILTETVKAVFEAWKSEGKALDPEAQTKQESELIAWHDQYLLDKEVASTHLTGGHMKQMLKIQSCLGEEATLNLFNLGIFTVSFVVNISLGDVEATKANAVVHPSKLSHKLFSEKHPHTQEYMNTLAGGLA</sequence>
<organism evidence="1 2">
    <name type="scientific">Hydnum rufescens UP504</name>
    <dbReference type="NCBI Taxonomy" id="1448309"/>
    <lineage>
        <taxon>Eukaryota</taxon>
        <taxon>Fungi</taxon>
        <taxon>Dikarya</taxon>
        <taxon>Basidiomycota</taxon>
        <taxon>Agaricomycotina</taxon>
        <taxon>Agaricomycetes</taxon>
        <taxon>Cantharellales</taxon>
        <taxon>Hydnaceae</taxon>
        <taxon>Hydnum</taxon>
    </lineage>
</organism>
<proteinExistence type="predicted"/>
<keyword evidence="2" id="KW-1185">Reference proteome</keyword>
<dbReference type="Proteomes" id="UP000886523">
    <property type="component" value="Unassembled WGS sequence"/>
</dbReference>
<reference evidence="1" key="1">
    <citation type="journal article" date="2020" name="Nat. Commun.">
        <title>Large-scale genome sequencing of mycorrhizal fungi provides insights into the early evolution of symbiotic traits.</title>
        <authorList>
            <person name="Miyauchi S."/>
            <person name="Kiss E."/>
            <person name="Kuo A."/>
            <person name="Drula E."/>
            <person name="Kohler A."/>
            <person name="Sanchez-Garcia M."/>
            <person name="Morin E."/>
            <person name="Andreopoulos B."/>
            <person name="Barry K.W."/>
            <person name="Bonito G."/>
            <person name="Buee M."/>
            <person name="Carver A."/>
            <person name="Chen C."/>
            <person name="Cichocki N."/>
            <person name="Clum A."/>
            <person name="Culley D."/>
            <person name="Crous P.W."/>
            <person name="Fauchery L."/>
            <person name="Girlanda M."/>
            <person name="Hayes R.D."/>
            <person name="Keri Z."/>
            <person name="LaButti K."/>
            <person name="Lipzen A."/>
            <person name="Lombard V."/>
            <person name="Magnuson J."/>
            <person name="Maillard F."/>
            <person name="Murat C."/>
            <person name="Nolan M."/>
            <person name="Ohm R.A."/>
            <person name="Pangilinan J."/>
            <person name="Pereira M.F."/>
            <person name="Perotto S."/>
            <person name="Peter M."/>
            <person name="Pfister S."/>
            <person name="Riley R."/>
            <person name="Sitrit Y."/>
            <person name="Stielow J.B."/>
            <person name="Szollosi G."/>
            <person name="Zifcakova L."/>
            <person name="Stursova M."/>
            <person name="Spatafora J.W."/>
            <person name="Tedersoo L."/>
            <person name="Vaario L.M."/>
            <person name="Yamada A."/>
            <person name="Yan M."/>
            <person name="Wang P."/>
            <person name="Xu J."/>
            <person name="Bruns T."/>
            <person name="Baldrian P."/>
            <person name="Vilgalys R."/>
            <person name="Dunand C."/>
            <person name="Henrissat B."/>
            <person name="Grigoriev I.V."/>
            <person name="Hibbett D."/>
            <person name="Nagy L.G."/>
            <person name="Martin F.M."/>
        </authorList>
    </citation>
    <scope>NUCLEOTIDE SEQUENCE</scope>
    <source>
        <strain evidence="1">UP504</strain>
    </source>
</reference>
<dbReference type="AlphaFoldDB" id="A0A9P6AMQ7"/>
<name>A0A9P6AMQ7_9AGAM</name>
<evidence type="ECO:0000313" key="1">
    <source>
        <dbReference type="EMBL" id="KAF9508714.1"/>
    </source>
</evidence>
<gene>
    <name evidence="1" type="ORF">BS47DRAFT_1365756</name>
</gene>
<evidence type="ECO:0000313" key="2">
    <source>
        <dbReference type="Proteomes" id="UP000886523"/>
    </source>
</evidence>
<protein>
    <submittedName>
        <fullName evidence="1">Uncharacterized protein</fullName>
    </submittedName>
</protein>